<dbReference type="AntiFam" id="ANF00275">
    <property type="entry name" value="Spurious translation from rRNA (DUF6467)"/>
</dbReference>
<organism evidence="1 2">
    <name type="scientific">Lactuca saligna</name>
    <name type="common">Willowleaf lettuce</name>
    <dbReference type="NCBI Taxonomy" id="75948"/>
    <lineage>
        <taxon>Eukaryota</taxon>
        <taxon>Viridiplantae</taxon>
        <taxon>Streptophyta</taxon>
        <taxon>Embryophyta</taxon>
        <taxon>Tracheophyta</taxon>
        <taxon>Spermatophyta</taxon>
        <taxon>Magnoliopsida</taxon>
        <taxon>eudicotyledons</taxon>
        <taxon>Gunneridae</taxon>
        <taxon>Pentapetalae</taxon>
        <taxon>asterids</taxon>
        <taxon>campanulids</taxon>
        <taxon>Asterales</taxon>
        <taxon>Asteraceae</taxon>
        <taxon>Cichorioideae</taxon>
        <taxon>Cichorieae</taxon>
        <taxon>Lactucinae</taxon>
        <taxon>Lactuca</taxon>
    </lineage>
</organism>
<gene>
    <name evidence="1" type="ORF">LSALG_LOCUS37541</name>
</gene>
<evidence type="ECO:0000313" key="1">
    <source>
        <dbReference type="EMBL" id="CAI9298796.1"/>
    </source>
</evidence>
<dbReference type="EMBL" id="OX465084">
    <property type="protein sequence ID" value="CAI9298796.1"/>
    <property type="molecule type" value="Genomic_DNA"/>
</dbReference>
<reference evidence="1" key="1">
    <citation type="submission" date="2023-04" db="EMBL/GenBank/DDBJ databases">
        <authorList>
            <person name="Vijverberg K."/>
            <person name="Xiong W."/>
            <person name="Schranz E."/>
        </authorList>
    </citation>
    <scope>NUCLEOTIDE SEQUENCE</scope>
</reference>
<keyword evidence="2" id="KW-1185">Reference proteome</keyword>
<evidence type="ECO:0000313" key="2">
    <source>
        <dbReference type="Proteomes" id="UP001177003"/>
    </source>
</evidence>
<dbReference type="Proteomes" id="UP001177003">
    <property type="component" value="Chromosome 8"/>
</dbReference>
<name>A0AA36EJ30_LACSI</name>
<accession>A0AA36EJ30</accession>
<protein>
    <submittedName>
        <fullName evidence="1">Uncharacterized protein</fullName>
    </submittedName>
</protein>
<sequence>MCFVNNQKVWRTLDVTEVEAECLGKFKNRGGCCLGKTGCWNKQLLSIGFIGETASRSTVNKGFECGGVRQWLMAEKHSWNPATEAPVNNGCNYNGPKASQKVMEACKGFLKSDEDYPLSAKGEGSLTAKPTY</sequence>
<proteinExistence type="predicted"/>
<dbReference type="AlphaFoldDB" id="A0AA36EJ30"/>